<dbReference type="EMBL" id="JASBAN010000006">
    <property type="protein sequence ID" value="MDI2113942.1"/>
    <property type="molecule type" value="Genomic_DNA"/>
</dbReference>
<proteinExistence type="predicted"/>
<sequence length="338" mass="38065">MVEETNSVEDKKYSSAKTEKAEQGQVNQTNVNLSRTKIELISLAGNIYNQSPNSRLVFAGQALRMIKEEFIPHEVLGDFSNCHIVITMAILNAKPTYYTPEQQALMKQDLMAVYNDLAQNQSLKNQVKEIRLCVLEKGLAEITQYINQGKDYPRSEYKIGRLDIFTHGIPGRFLMADHLDEDVPYQLTMENGISAWSKEGFHKKAKLHSWACRTCAPNHGQPSLAEGMANHLQIPVYGFQKKSDYADTWGSRDDRSTLRGCNHPYTLGLLMSKEEEASCQRLQEEYRQRESYKKGKGAIWMDSGAVHPVKCGTSPSNLPEGRYVAKPGIQGVSKVDAE</sequence>
<gene>
    <name evidence="2" type="ORF">QJV33_11740</name>
</gene>
<protein>
    <submittedName>
        <fullName evidence="2">Uncharacterized protein</fullName>
    </submittedName>
</protein>
<organism evidence="2 3">
    <name type="scientific">Commensalibacter nepenthis</name>
    <dbReference type="NCBI Taxonomy" id="3043872"/>
    <lineage>
        <taxon>Bacteria</taxon>
        <taxon>Pseudomonadati</taxon>
        <taxon>Pseudomonadota</taxon>
        <taxon>Alphaproteobacteria</taxon>
        <taxon>Acetobacterales</taxon>
        <taxon>Acetobacteraceae</taxon>
    </lineage>
</organism>
<evidence type="ECO:0000256" key="1">
    <source>
        <dbReference type="SAM" id="MobiDB-lite"/>
    </source>
</evidence>
<dbReference type="Proteomes" id="UP001431775">
    <property type="component" value="Unassembled WGS sequence"/>
</dbReference>
<evidence type="ECO:0000313" key="3">
    <source>
        <dbReference type="Proteomes" id="UP001431775"/>
    </source>
</evidence>
<comment type="caution">
    <text evidence="2">The sequence shown here is derived from an EMBL/GenBank/DDBJ whole genome shotgun (WGS) entry which is preliminary data.</text>
</comment>
<dbReference type="RefSeq" id="WP_281463593.1">
    <property type="nucleotide sequence ID" value="NZ_JASBAN010000006.1"/>
</dbReference>
<feature type="compositionally biased region" description="Basic and acidic residues" evidence="1">
    <location>
        <begin position="8"/>
        <end position="22"/>
    </location>
</feature>
<keyword evidence="3" id="KW-1185">Reference proteome</keyword>
<feature type="region of interest" description="Disordered" evidence="1">
    <location>
        <begin position="1"/>
        <end position="28"/>
    </location>
</feature>
<accession>A0ABT6QAM0</accession>
<reference evidence="2" key="1">
    <citation type="submission" date="2023-05" db="EMBL/GenBank/DDBJ databases">
        <title>Whole genome sequence of Commensalibacter sp.</title>
        <authorList>
            <person name="Charoenyingcharoen P."/>
            <person name="Yukphan P."/>
        </authorList>
    </citation>
    <scope>NUCLEOTIDE SEQUENCE</scope>
    <source>
        <strain evidence="2">TBRC 10068</strain>
    </source>
</reference>
<name>A0ABT6QAM0_9PROT</name>
<evidence type="ECO:0000313" key="2">
    <source>
        <dbReference type="EMBL" id="MDI2113942.1"/>
    </source>
</evidence>